<dbReference type="AlphaFoldDB" id="A0A094PPU0"/>
<dbReference type="GO" id="GO:0016787">
    <property type="term" value="F:hydrolase activity"/>
    <property type="evidence" value="ECO:0007669"/>
    <property type="project" value="UniProtKB-KW"/>
</dbReference>
<evidence type="ECO:0000313" key="4">
    <source>
        <dbReference type="EMBL" id="KGA13770.1"/>
    </source>
</evidence>
<protein>
    <recommendedName>
        <fullName evidence="3">Alpha/beta hydrolase fold-3 domain-containing protein</fullName>
    </recommendedName>
</protein>
<dbReference type="Pfam" id="PF07859">
    <property type="entry name" value="Abhydrolase_3"/>
    <property type="match status" value="1"/>
</dbReference>
<dbReference type="SUPFAM" id="SSF53474">
    <property type="entry name" value="alpha/beta-Hydrolases"/>
    <property type="match status" value="1"/>
</dbReference>
<comment type="similarity">
    <text evidence="1">Belongs to the 'GDXG' lipolytic enzyme family.</text>
</comment>
<feature type="domain" description="Alpha/beta hydrolase fold-3" evidence="3">
    <location>
        <begin position="72"/>
        <end position="276"/>
    </location>
</feature>
<dbReference type="PANTHER" id="PTHR48081:SF8">
    <property type="entry name" value="ALPHA_BETA HYDROLASE FOLD-3 DOMAIN-CONTAINING PROTEIN-RELATED"/>
    <property type="match status" value="1"/>
</dbReference>
<dbReference type="EMBL" id="JNSL01000173">
    <property type="protein sequence ID" value="KGA13770.1"/>
    <property type="molecule type" value="Genomic_DNA"/>
</dbReference>
<dbReference type="InterPro" id="IPR002168">
    <property type="entry name" value="Lipase_GDXG_HIS_AS"/>
</dbReference>
<dbReference type="InterPro" id="IPR013094">
    <property type="entry name" value="AB_hydrolase_3"/>
</dbReference>
<dbReference type="FunFam" id="3.40.50.1820:FF:000089">
    <property type="entry name" value="Alpha/beta hydrolase"/>
    <property type="match status" value="1"/>
</dbReference>
<proteinExistence type="inferred from homology"/>
<reference evidence="4" key="1">
    <citation type="submission" date="2014-06" db="EMBL/GenBank/DDBJ databases">
        <title>Key roles for freshwater Actinobacteria revealed by deep metagenomic sequencing.</title>
        <authorList>
            <person name="Ghai R."/>
            <person name="Mizuno C.M."/>
            <person name="Picazo A."/>
            <person name="Camacho A."/>
            <person name="Rodriguez-Valera F."/>
        </authorList>
    </citation>
    <scope>NUCLEOTIDE SEQUENCE</scope>
</reference>
<dbReference type="InterPro" id="IPR029058">
    <property type="entry name" value="AB_hydrolase_fold"/>
</dbReference>
<keyword evidence="2" id="KW-0378">Hydrolase</keyword>
<dbReference type="PROSITE" id="PS01173">
    <property type="entry name" value="LIPASE_GDXG_HIS"/>
    <property type="match status" value="1"/>
</dbReference>
<gene>
    <name evidence="4" type="ORF">GM51_18920</name>
</gene>
<evidence type="ECO:0000259" key="3">
    <source>
        <dbReference type="Pfam" id="PF07859"/>
    </source>
</evidence>
<dbReference type="Gene3D" id="3.40.50.1820">
    <property type="entry name" value="alpha/beta hydrolase"/>
    <property type="match status" value="1"/>
</dbReference>
<accession>A0A094PPU0</accession>
<sequence length="301" mass="32510">MPLHPQAQAIADFYAAVRTTPFEELSPVEARALYNAGQIPSEEVVHEIREVDAGGIPCRLYRPSASNNLGLMVFFHGGGWVIGDLNSHDGVCRSLANKSGHAILSVDYRLAPEHKFPAAFDDCATALKWAHANAAALGIDNSRIAVGGDSAGGNLAAAVALAEEVPLKFQMLIYPAVDMSMKSPSINENASAPILTKAVMAWFVNHYMRSSADHANIQASPMVATDDALKRMPPAIVITAQYDPLRDEGEAYGRRLVENGVNCTITRYNGAFHGFFNMITMLDDAQCAHVQAALLLKKYLD</sequence>
<evidence type="ECO:0000256" key="2">
    <source>
        <dbReference type="ARBA" id="ARBA00022801"/>
    </source>
</evidence>
<name>A0A094PPU0_9ZZZZ</name>
<comment type="caution">
    <text evidence="4">The sequence shown here is derived from an EMBL/GenBank/DDBJ whole genome shotgun (WGS) entry which is preliminary data.</text>
</comment>
<evidence type="ECO:0000256" key="1">
    <source>
        <dbReference type="ARBA" id="ARBA00010515"/>
    </source>
</evidence>
<dbReference type="PANTHER" id="PTHR48081">
    <property type="entry name" value="AB HYDROLASE SUPERFAMILY PROTEIN C4A8.06C"/>
    <property type="match status" value="1"/>
</dbReference>
<dbReference type="InterPro" id="IPR050300">
    <property type="entry name" value="GDXG_lipolytic_enzyme"/>
</dbReference>
<organism evidence="4">
    <name type="scientific">freshwater metagenome</name>
    <dbReference type="NCBI Taxonomy" id="449393"/>
    <lineage>
        <taxon>unclassified sequences</taxon>
        <taxon>metagenomes</taxon>
        <taxon>ecological metagenomes</taxon>
    </lineage>
</organism>